<dbReference type="PANTHER" id="PTHR38048">
    <property type="entry name" value="EXPRESSED PROTEIN"/>
    <property type="match status" value="1"/>
</dbReference>
<dbReference type="Pfam" id="PF01814">
    <property type="entry name" value="Hemerythrin"/>
    <property type="match status" value="1"/>
</dbReference>
<proteinExistence type="predicted"/>
<dbReference type="OrthoDB" id="58416at2759"/>
<keyword evidence="3" id="KW-1185">Reference proteome</keyword>
<dbReference type="STRING" id="1141098.A0A1Y2DQN9"/>
<dbReference type="GeneID" id="63772549"/>
<reference evidence="2 3" key="1">
    <citation type="submission" date="2016-07" db="EMBL/GenBank/DDBJ databases">
        <title>Pervasive Adenine N6-methylation of Active Genes in Fungi.</title>
        <authorList>
            <consortium name="DOE Joint Genome Institute"/>
            <person name="Mondo S.J."/>
            <person name="Dannebaum R.O."/>
            <person name="Kuo R.C."/>
            <person name="Labutti K."/>
            <person name="Haridas S."/>
            <person name="Kuo A."/>
            <person name="Salamov A."/>
            <person name="Ahrendt S.R."/>
            <person name="Lipzen A."/>
            <person name="Sullivan W."/>
            <person name="Andreopoulos W.B."/>
            <person name="Clum A."/>
            <person name="Lindquist E."/>
            <person name="Daum C."/>
            <person name="Ramamoorthy G.K."/>
            <person name="Gryganskyi A."/>
            <person name="Culley D."/>
            <person name="Magnuson J.K."/>
            <person name="James T.Y."/>
            <person name="O'Malley M.A."/>
            <person name="Stajich J.E."/>
            <person name="Spatafora J.W."/>
            <person name="Visel A."/>
            <person name="Grigoriev I.V."/>
        </authorList>
    </citation>
    <scope>NUCLEOTIDE SEQUENCE [LARGE SCALE GENOMIC DNA]</scope>
    <source>
        <strain evidence="2 3">CBS 129021</strain>
    </source>
</reference>
<dbReference type="InParanoid" id="A0A1Y2DQN9"/>
<dbReference type="PANTHER" id="PTHR38048:SF2">
    <property type="entry name" value="HEMERYTHRIN-LIKE DOMAIN-CONTAINING PROTEIN"/>
    <property type="match status" value="1"/>
</dbReference>
<evidence type="ECO:0000259" key="1">
    <source>
        <dbReference type="Pfam" id="PF01814"/>
    </source>
</evidence>
<feature type="domain" description="Hemerythrin-like" evidence="1">
    <location>
        <begin position="42"/>
        <end position="157"/>
    </location>
</feature>
<comment type="caution">
    <text evidence="2">The sequence shown here is derived from an EMBL/GenBank/DDBJ whole genome shotgun (WGS) entry which is preliminary data.</text>
</comment>
<gene>
    <name evidence="2" type="ORF">BCR38DRAFT_347330</name>
</gene>
<sequence>MGPLVYADHPFPLIPTPIFQSKEVIFQKDMFTAAATEMACVHNMLIRGLNAIWLQAPYITEKDEKAFLHFINVWHLLLQTHHTGEEDTFFPLLAEMTGEKEIMKANVEQHHAFEKGVLCLISYVSACLTNQVEYNGARIVQLVDSFASVLVEHLSDEIPTLLDLRCFGDKLAGMPEKLAKEGEKHMKAMGLFKGAVFCLATHDLAYEGGLHTNFPPIPKVLLWALRNLGWYVHSDWWRFAPCDRQGKMRPLYAAITKAPQ</sequence>
<dbReference type="Proteomes" id="UP000193689">
    <property type="component" value="Unassembled WGS sequence"/>
</dbReference>
<dbReference type="AlphaFoldDB" id="A0A1Y2DQN9"/>
<dbReference type="CDD" id="cd12108">
    <property type="entry name" value="Hr-like"/>
    <property type="match status" value="1"/>
</dbReference>
<name>A0A1Y2DQN9_9PEZI</name>
<dbReference type="RefSeq" id="XP_040713503.1">
    <property type="nucleotide sequence ID" value="XM_040856337.1"/>
</dbReference>
<dbReference type="InterPro" id="IPR053206">
    <property type="entry name" value="Dimeric_xanthone_biosynth"/>
</dbReference>
<dbReference type="EMBL" id="MCFJ01000010">
    <property type="protein sequence ID" value="ORY61426.1"/>
    <property type="molecule type" value="Genomic_DNA"/>
</dbReference>
<protein>
    <submittedName>
        <fullName evidence="2">Hemerythrin HHE cation binding domain-containing protein</fullName>
    </submittedName>
</protein>
<accession>A0A1Y2DQN9</accession>
<dbReference type="InterPro" id="IPR012312">
    <property type="entry name" value="Hemerythrin-like"/>
</dbReference>
<evidence type="ECO:0000313" key="3">
    <source>
        <dbReference type="Proteomes" id="UP000193689"/>
    </source>
</evidence>
<organism evidence="2 3">
    <name type="scientific">Pseudomassariella vexata</name>
    <dbReference type="NCBI Taxonomy" id="1141098"/>
    <lineage>
        <taxon>Eukaryota</taxon>
        <taxon>Fungi</taxon>
        <taxon>Dikarya</taxon>
        <taxon>Ascomycota</taxon>
        <taxon>Pezizomycotina</taxon>
        <taxon>Sordariomycetes</taxon>
        <taxon>Xylariomycetidae</taxon>
        <taxon>Amphisphaeriales</taxon>
        <taxon>Pseudomassariaceae</taxon>
        <taxon>Pseudomassariella</taxon>
    </lineage>
</organism>
<dbReference type="Gene3D" id="1.20.120.520">
    <property type="entry name" value="nmb1532 protein domain like"/>
    <property type="match status" value="1"/>
</dbReference>
<evidence type="ECO:0000313" key="2">
    <source>
        <dbReference type="EMBL" id="ORY61426.1"/>
    </source>
</evidence>